<dbReference type="Pfam" id="PF13426">
    <property type="entry name" value="PAS_9"/>
    <property type="match status" value="1"/>
</dbReference>
<dbReference type="Pfam" id="PF00563">
    <property type="entry name" value="EAL"/>
    <property type="match status" value="1"/>
</dbReference>
<dbReference type="RefSeq" id="WP_058879998.1">
    <property type="nucleotide sequence ID" value="NZ_LPXH01000027.1"/>
</dbReference>
<dbReference type="Gene3D" id="3.20.20.450">
    <property type="entry name" value="EAL domain"/>
    <property type="match status" value="1"/>
</dbReference>
<evidence type="ECO:0008006" key="6">
    <source>
        <dbReference type="Google" id="ProtNLM"/>
    </source>
</evidence>
<protein>
    <recommendedName>
        <fullName evidence="6">EAL domain-containing protein</fullName>
    </recommendedName>
</protein>
<dbReference type="PROSITE" id="PS50883">
    <property type="entry name" value="EAL"/>
    <property type="match status" value="1"/>
</dbReference>
<dbReference type="Pfam" id="PF00990">
    <property type="entry name" value="GGDEF"/>
    <property type="match status" value="1"/>
</dbReference>
<comment type="caution">
    <text evidence="4">The sequence shown here is derived from an EMBL/GenBank/DDBJ whole genome shotgun (WGS) entry which is preliminary data.</text>
</comment>
<dbReference type="InterPro" id="IPR029787">
    <property type="entry name" value="Nucleotide_cyclase"/>
</dbReference>
<reference evidence="4 5" key="1">
    <citation type="submission" date="2015-12" db="EMBL/GenBank/DDBJ databases">
        <title>Complete genome sequence of a multi-drug resistant strain Acidovorax sp. 12322-1.</title>
        <authorList>
            <person name="Ming D."/>
            <person name="Wang M."/>
            <person name="Hu S."/>
            <person name="Zhou Y."/>
            <person name="Jiang T."/>
        </authorList>
    </citation>
    <scope>NUCLEOTIDE SEQUENCE [LARGE SCALE GENOMIC DNA]</scope>
    <source>
        <strain evidence="4 5">12322-1</strain>
    </source>
</reference>
<dbReference type="PROSITE" id="PS50887">
    <property type="entry name" value="GGDEF"/>
    <property type="match status" value="1"/>
</dbReference>
<evidence type="ECO:0000313" key="5">
    <source>
        <dbReference type="Proteomes" id="UP000053300"/>
    </source>
</evidence>
<gene>
    <name evidence="4" type="ORF">AS359_03380</name>
</gene>
<dbReference type="InterPro" id="IPR000160">
    <property type="entry name" value="GGDEF_dom"/>
</dbReference>
<dbReference type="Proteomes" id="UP000053300">
    <property type="component" value="Unassembled WGS sequence"/>
</dbReference>
<dbReference type="SUPFAM" id="SSF55073">
    <property type="entry name" value="Nucleotide cyclase"/>
    <property type="match status" value="1"/>
</dbReference>
<dbReference type="NCBIfam" id="TIGR00229">
    <property type="entry name" value="sensory_box"/>
    <property type="match status" value="1"/>
</dbReference>
<feature type="domain" description="EAL" evidence="2">
    <location>
        <begin position="430"/>
        <end position="685"/>
    </location>
</feature>
<dbReference type="SMART" id="SM00267">
    <property type="entry name" value="GGDEF"/>
    <property type="match status" value="1"/>
</dbReference>
<dbReference type="Gene3D" id="3.30.70.270">
    <property type="match status" value="1"/>
</dbReference>
<dbReference type="InterPro" id="IPR001633">
    <property type="entry name" value="EAL_dom"/>
</dbReference>
<evidence type="ECO:0000259" key="2">
    <source>
        <dbReference type="PROSITE" id="PS50883"/>
    </source>
</evidence>
<evidence type="ECO:0000313" key="4">
    <source>
        <dbReference type="EMBL" id="KUF40572.1"/>
    </source>
</evidence>
<dbReference type="NCBIfam" id="TIGR00254">
    <property type="entry name" value="GGDEF"/>
    <property type="match status" value="1"/>
</dbReference>
<dbReference type="PANTHER" id="PTHR44757">
    <property type="entry name" value="DIGUANYLATE CYCLASE DGCP"/>
    <property type="match status" value="1"/>
</dbReference>
<dbReference type="SUPFAM" id="SSF55785">
    <property type="entry name" value="PYP-like sensor domain (PAS domain)"/>
    <property type="match status" value="2"/>
</dbReference>
<dbReference type="InterPro" id="IPR035919">
    <property type="entry name" value="EAL_sf"/>
</dbReference>
<dbReference type="InterPro" id="IPR000014">
    <property type="entry name" value="PAS"/>
</dbReference>
<evidence type="ECO:0000259" key="1">
    <source>
        <dbReference type="PROSITE" id="PS50113"/>
    </source>
</evidence>
<dbReference type="AlphaFoldDB" id="A0A0W7YZH6"/>
<dbReference type="InterPro" id="IPR000700">
    <property type="entry name" value="PAS-assoc_C"/>
</dbReference>
<feature type="domain" description="GGDEF" evidence="3">
    <location>
        <begin position="288"/>
        <end position="421"/>
    </location>
</feature>
<dbReference type="PANTHER" id="PTHR44757:SF2">
    <property type="entry name" value="BIOFILM ARCHITECTURE MAINTENANCE PROTEIN MBAA"/>
    <property type="match status" value="1"/>
</dbReference>
<dbReference type="EMBL" id="LPXH01000027">
    <property type="protein sequence ID" value="KUF40572.1"/>
    <property type="molecule type" value="Genomic_DNA"/>
</dbReference>
<dbReference type="CDD" id="cd01948">
    <property type="entry name" value="EAL"/>
    <property type="match status" value="1"/>
</dbReference>
<dbReference type="SMART" id="SM00052">
    <property type="entry name" value="EAL"/>
    <property type="match status" value="1"/>
</dbReference>
<dbReference type="PROSITE" id="PS50113">
    <property type="entry name" value="PAC"/>
    <property type="match status" value="1"/>
</dbReference>
<keyword evidence="5" id="KW-1185">Reference proteome</keyword>
<dbReference type="SUPFAM" id="SSF141868">
    <property type="entry name" value="EAL domain-like"/>
    <property type="match status" value="1"/>
</dbReference>
<dbReference type="CDD" id="cd01949">
    <property type="entry name" value="GGDEF"/>
    <property type="match status" value="1"/>
</dbReference>
<evidence type="ECO:0000259" key="3">
    <source>
        <dbReference type="PROSITE" id="PS50887"/>
    </source>
</evidence>
<accession>A0A0W7YZH6</accession>
<name>A0A0W7YZH6_9BURK</name>
<dbReference type="Gene3D" id="3.30.450.20">
    <property type="entry name" value="PAS domain"/>
    <property type="match status" value="1"/>
</dbReference>
<dbReference type="FunFam" id="3.20.20.450:FF:000001">
    <property type="entry name" value="Cyclic di-GMP phosphodiesterase yahA"/>
    <property type="match status" value="1"/>
</dbReference>
<dbReference type="SMART" id="SM00091">
    <property type="entry name" value="PAS"/>
    <property type="match status" value="2"/>
</dbReference>
<proteinExistence type="predicted"/>
<dbReference type="InterPro" id="IPR035965">
    <property type="entry name" value="PAS-like_dom_sf"/>
</dbReference>
<dbReference type="CDD" id="cd00130">
    <property type="entry name" value="PAS"/>
    <property type="match status" value="1"/>
</dbReference>
<dbReference type="InterPro" id="IPR052155">
    <property type="entry name" value="Biofilm_reg_signaling"/>
</dbReference>
<organism evidence="4 5">
    <name type="scientific">Comamonas kerstersii</name>
    <dbReference type="NCBI Taxonomy" id="225992"/>
    <lineage>
        <taxon>Bacteria</taxon>
        <taxon>Pseudomonadati</taxon>
        <taxon>Pseudomonadota</taxon>
        <taxon>Betaproteobacteria</taxon>
        <taxon>Burkholderiales</taxon>
        <taxon>Comamonadaceae</taxon>
        <taxon>Comamonas</taxon>
    </lineage>
</organism>
<sequence length="692" mass="77705">MTPAQPRLPHETPQDLLHAVALSIGVPMACLNWPDGRCTWANAAYAQLFDMPVQELLGQAPQHYLAPCNWKRWKCELERLASACTQGASLQTPLVYARDQCIPTLLIAQKQGGQVNAIIVMPQHNLSPLDAAQLVQGWNTRLQRYANATREAIIFFRNRQIFDANPAAIALTGYPLSQLLDKPVLHLLPHVLRADSARLMEQGTEHAYETRLLHHNGQEMDVEINISLLPEGDTQIGLLVLRDISERKRAEAEMHFLAFHDPLTRLPNRQGLMRQLQPAIAHAQQSKYPAAVLYVDLDHFKDVNDSLGHEAGDKVLTEVARRLRSKVHPDDIVARLSGDEFVVVLASPLTACQPECIARELRFVLNKPYTLPSGQVHLPASIGISLYPEDGNSADALLLNASAAMETAKKMGHGALQYYSALLDMRPSRLLAQDRLLREAVENDQGLALHYQPLWNFQTQRLEGFEALVRWQHPERGLLPPGEFIAFAESRGLISLIDRWVMRSACKQIRAWRDAGLPPVVVSVNMSAIEFSHSHLLAEVQQVLQDTGVAAQWLEIELTETTLMKQSSHVLGTLQALQQLGVRLSIDDFGTGYSSLAYLKRYPLDKLKIDRSFIQDILQDQDDVNLVTAIIHMAKSLCLRTVAEGVETREQWELLQQLGCDLAQGYYLARPMTAEDATRWQLQHRQRHTSFA</sequence>
<dbReference type="STRING" id="225992.B5M06_07400"/>
<feature type="domain" description="PAC" evidence="1">
    <location>
        <begin position="206"/>
        <end position="256"/>
    </location>
</feature>
<dbReference type="InterPro" id="IPR043128">
    <property type="entry name" value="Rev_trsase/Diguanyl_cyclase"/>
</dbReference>